<feature type="compositionally biased region" description="Basic and acidic residues" evidence="1">
    <location>
        <begin position="12"/>
        <end position="21"/>
    </location>
</feature>
<sequence length="239" mass="27127">MPRYYDSYDYDSYDHDYDARPSRCTRSSHRQQRRSPSVSSAASHSDYEREYTHRSPRSRDHRRPASPSRNHNYYPPQSSHRSPKNPRSRSLPPAQRKPTRTATLPIVGEVPIDTKLIRRATLAALKAGGAAALHQHTKPGPWNPLKGAKVATAALGAAVGEVAAEKGLFGRKDRERDYENYERGRDRGHERRRGYDEDDYYERDYRKKKNGKSDLAMEVVGALGGLLAERIVNKAVGKK</sequence>
<proteinExistence type="predicted"/>
<reference evidence="2 3" key="1">
    <citation type="journal article" date="2011" name="Cell">
        <title>Insight into structure and assembly of the nuclear pore complex by utilizing the genome of a eukaryotic thermophile.</title>
        <authorList>
            <person name="Amlacher S."/>
            <person name="Sarges P."/>
            <person name="Flemming D."/>
            <person name="van Noort V."/>
            <person name="Kunze R."/>
            <person name="Devos D.P."/>
            <person name="Arumugam M."/>
            <person name="Bork P."/>
            <person name="Hurt E."/>
        </authorList>
    </citation>
    <scope>NUCLEOTIDE SEQUENCE [LARGE SCALE GENOMIC DNA]</scope>
    <source>
        <strain evidence="3">DSM 1495 / CBS 144.50 / IMI 039719</strain>
    </source>
</reference>
<dbReference type="eggNOG" id="ENOG502RMZ8">
    <property type="taxonomic scope" value="Eukaryota"/>
</dbReference>
<organism evidence="3">
    <name type="scientific">Chaetomium thermophilum (strain DSM 1495 / CBS 144.50 / IMI 039719)</name>
    <name type="common">Thermochaetoides thermophila</name>
    <dbReference type="NCBI Taxonomy" id="759272"/>
    <lineage>
        <taxon>Eukaryota</taxon>
        <taxon>Fungi</taxon>
        <taxon>Dikarya</taxon>
        <taxon>Ascomycota</taxon>
        <taxon>Pezizomycotina</taxon>
        <taxon>Sordariomycetes</taxon>
        <taxon>Sordariomycetidae</taxon>
        <taxon>Sordariales</taxon>
        <taxon>Chaetomiaceae</taxon>
        <taxon>Thermochaetoides</taxon>
    </lineage>
</organism>
<feature type="compositionally biased region" description="Basic and acidic residues" evidence="1">
    <location>
        <begin position="178"/>
        <end position="195"/>
    </location>
</feature>
<dbReference type="AlphaFoldDB" id="G0S9D0"/>
<name>G0S9D0_CHATD</name>
<dbReference type="HOGENOM" id="CLU_1161016_0_0_1"/>
<evidence type="ECO:0000313" key="3">
    <source>
        <dbReference type="Proteomes" id="UP000008066"/>
    </source>
</evidence>
<feature type="region of interest" description="Disordered" evidence="1">
    <location>
        <begin position="178"/>
        <end position="198"/>
    </location>
</feature>
<dbReference type="Proteomes" id="UP000008066">
    <property type="component" value="Unassembled WGS sequence"/>
</dbReference>
<feature type="region of interest" description="Disordered" evidence="1">
    <location>
        <begin position="1"/>
        <end position="106"/>
    </location>
</feature>
<keyword evidence="3" id="KW-1185">Reference proteome</keyword>
<feature type="compositionally biased region" description="Low complexity" evidence="1">
    <location>
        <begin position="34"/>
        <end position="44"/>
    </location>
</feature>
<evidence type="ECO:0000256" key="1">
    <source>
        <dbReference type="SAM" id="MobiDB-lite"/>
    </source>
</evidence>
<dbReference type="GeneID" id="18258578"/>
<dbReference type="EMBL" id="GL988043">
    <property type="protein sequence ID" value="EGS20041.1"/>
    <property type="molecule type" value="Genomic_DNA"/>
</dbReference>
<accession>G0S9D0</accession>
<protein>
    <submittedName>
        <fullName evidence="2">Uncharacterized protein</fullName>
    </submittedName>
</protein>
<feature type="compositionally biased region" description="Basic residues" evidence="1">
    <location>
        <begin position="54"/>
        <end position="64"/>
    </location>
</feature>
<evidence type="ECO:0000313" key="2">
    <source>
        <dbReference type="EMBL" id="EGS20041.1"/>
    </source>
</evidence>
<gene>
    <name evidence="2" type="ORF">CTHT_0045400</name>
</gene>
<dbReference type="KEGG" id="cthr:CTHT_0045400"/>
<dbReference type="RefSeq" id="XP_006694926.1">
    <property type="nucleotide sequence ID" value="XM_006694863.1"/>
</dbReference>